<evidence type="ECO:0000256" key="2">
    <source>
        <dbReference type="ARBA" id="ARBA00008163"/>
    </source>
</evidence>
<accession>A0A380MZ01</accession>
<protein>
    <submittedName>
        <fullName evidence="9">Outer membrane protein NMB0088</fullName>
    </submittedName>
</protein>
<keyword evidence="3" id="KW-1134">Transmembrane beta strand</keyword>
<evidence type="ECO:0000256" key="6">
    <source>
        <dbReference type="ARBA" id="ARBA00023136"/>
    </source>
</evidence>
<evidence type="ECO:0000256" key="4">
    <source>
        <dbReference type="ARBA" id="ARBA00022692"/>
    </source>
</evidence>
<dbReference type="GO" id="GO:0015483">
    <property type="term" value="F:long-chain fatty acid transporting porin activity"/>
    <property type="evidence" value="ECO:0007669"/>
    <property type="project" value="TreeGrafter"/>
</dbReference>
<reference evidence="9 10" key="1">
    <citation type="submission" date="2018-06" db="EMBL/GenBank/DDBJ databases">
        <authorList>
            <consortium name="Pathogen Informatics"/>
            <person name="Doyle S."/>
        </authorList>
    </citation>
    <scope>NUCLEOTIDE SEQUENCE [LARGE SCALE GENOMIC DNA]</scope>
    <source>
        <strain evidence="9 10">NCTC10717</strain>
    </source>
</reference>
<dbReference type="AlphaFoldDB" id="A0A380MZ01"/>
<evidence type="ECO:0000313" key="10">
    <source>
        <dbReference type="Proteomes" id="UP000254575"/>
    </source>
</evidence>
<keyword evidence="6" id="KW-0472">Membrane</keyword>
<evidence type="ECO:0000256" key="7">
    <source>
        <dbReference type="ARBA" id="ARBA00023237"/>
    </source>
</evidence>
<dbReference type="PANTHER" id="PTHR35093:SF8">
    <property type="entry name" value="OUTER MEMBRANE PROTEIN NMB0088-RELATED"/>
    <property type="match status" value="1"/>
</dbReference>
<dbReference type="SUPFAM" id="SSF56935">
    <property type="entry name" value="Porins"/>
    <property type="match status" value="1"/>
</dbReference>
<comment type="subcellular location">
    <subcellularLocation>
        <location evidence="1">Cell outer membrane</location>
        <topology evidence="1">Multi-pass membrane protein</topology>
    </subcellularLocation>
</comment>
<comment type="similarity">
    <text evidence="2">Belongs to the OmpP1/FadL family.</text>
</comment>
<evidence type="ECO:0000256" key="5">
    <source>
        <dbReference type="ARBA" id="ARBA00022729"/>
    </source>
</evidence>
<evidence type="ECO:0000256" key="1">
    <source>
        <dbReference type="ARBA" id="ARBA00004571"/>
    </source>
</evidence>
<keyword evidence="5 8" id="KW-0732">Signal</keyword>
<keyword evidence="4" id="KW-0812">Transmembrane</keyword>
<dbReference type="EMBL" id="UHIA01000004">
    <property type="protein sequence ID" value="SUO97800.1"/>
    <property type="molecule type" value="Genomic_DNA"/>
</dbReference>
<dbReference type="Proteomes" id="UP000254575">
    <property type="component" value="Unassembled WGS sequence"/>
</dbReference>
<dbReference type="RefSeq" id="WP_218564591.1">
    <property type="nucleotide sequence ID" value="NZ_UHIA01000004.1"/>
</dbReference>
<feature type="signal peptide" evidence="8">
    <location>
        <begin position="1"/>
        <end position="23"/>
    </location>
</feature>
<dbReference type="Pfam" id="PF03349">
    <property type="entry name" value="Toluene_X"/>
    <property type="match status" value="1"/>
</dbReference>
<dbReference type="GO" id="GO:0009279">
    <property type="term" value="C:cell outer membrane"/>
    <property type="evidence" value="ECO:0007669"/>
    <property type="project" value="UniProtKB-SubCell"/>
</dbReference>
<name>A0A380MZ01_9GAMM</name>
<sequence>MMYSLQKILLGNLVAAFASTVFASGYNVGGQSISVMSTADASAAEAADAGTIFYNPAGLSYLNSMQISGNVLLARPNARYYDAQANYPAYAGSGSVGGNSSGKIADQWKMIPHAYFAYPINENITAGLGIYVPFGTSTEYDHQSVNRYAINRTELQTLAINPSIAFKIHPQHSIGIGFIAQHADAKLRKYANFSPALSRASGTRIANGLADGFAEIDADDWGFGFNLGWMWDVNEQTRLGLSYRSSIKHTLKGQANWSLEGPAFANPLAVAGVRAKGYAAEEGVSGKIATPESISLHGMYQANPQLDLFANVTWTRHSRFNELDITFENKKAVVGGETEISRISPHWKDTWRIGLGGSYQISEPLQLRAGIAWDQAPIRDVEHRLVTMPDNDRFWLSLGAKYDLNDKSSINLGYSYVTVKDSEAKFSGCSINPCVDSGVIGSSKFKADSHFIGLQYTHRFE</sequence>
<evidence type="ECO:0000256" key="3">
    <source>
        <dbReference type="ARBA" id="ARBA00022452"/>
    </source>
</evidence>
<proteinExistence type="inferred from homology"/>
<dbReference type="InterPro" id="IPR005017">
    <property type="entry name" value="OMPP1/FadL/TodX"/>
</dbReference>
<gene>
    <name evidence="9" type="ORF">NCTC10717_01628</name>
</gene>
<evidence type="ECO:0000256" key="8">
    <source>
        <dbReference type="SAM" id="SignalP"/>
    </source>
</evidence>
<feature type="chain" id="PRO_5017003891" evidence="8">
    <location>
        <begin position="24"/>
        <end position="461"/>
    </location>
</feature>
<dbReference type="PANTHER" id="PTHR35093">
    <property type="entry name" value="OUTER MEMBRANE PROTEIN NMB0088-RELATED"/>
    <property type="match status" value="1"/>
</dbReference>
<organism evidence="9 10">
    <name type="scientific">Suttonella indologenes</name>
    <dbReference type="NCBI Taxonomy" id="13276"/>
    <lineage>
        <taxon>Bacteria</taxon>
        <taxon>Pseudomonadati</taxon>
        <taxon>Pseudomonadota</taxon>
        <taxon>Gammaproteobacteria</taxon>
        <taxon>Cardiobacteriales</taxon>
        <taxon>Cardiobacteriaceae</taxon>
        <taxon>Suttonella</taxon>
    </lineage>
</organism>
<keyword evidence="7" id="KW-0998">Cell outer membrane</keyword>
<dbReference type="Gene3D" id="2.40.160.60">
    <property type="entry name" value="Outer membrane protein transport protein (OMPP1/FadL/TodX)"/>
    <property type="match status" value="1"/>
</dbReference>
<evidence type="ECO:0000313" key="9">
    <source>
        <dbReference type="EMBL" id="SUO97800.1"/>
    </source>
</evidence>
<keyword evidence="10" id="KW-1185">Reference proteome</keyword>